<proteinExistence type="predicted"/>
<protein>
    <submittedName>
        <fullName evidence="2">Uncharacterized protein</fullName>
    </submittedName>
</protein>
<feature type="compositionally biased region" description="Polar residues" evidence="1">
    <location>
        <begin position="357"/>
        <end position="366"/>
    </location>
</feature>
<sequence>MGATIYAGVGPPESGEGFRPTEESTTTLELELGQHKSVVGIEQRDGWHRADCQACSRPLQEDMPATDPRSCPAGSVALRPAGYAASTVWYGNHASIRGFAVIDDKVPKGTVQPSSGCHHPFPSLSKAVRPLFRVTSSEAGGKLSSSSAKIIGSFSRISYTLRQMPRIKRTTMINQSHLDKLSLTAKRSSTSCLSLSISAPLCPTSQARGLGFRHILTGEELLVHVRSVHTAPVGSLDKMSESRGPRPCMKSDGRRKGSREYKAILYYSPPLVWHQWLTERPADIDLSCRIMLWLLADGNGATSQEFMIRDSSTGSLGAAADKLAGRGSPQGESVCQPERGIHVLLQVMHKSQDTSSRRANIRSVSPQEGRHRVSVNVERVSHPEKGLDQTAR</sequence>
<feature type="region of interest" description="Disordered" evidence="1">
    <location>
        <begin position="235"/>
        <end position="254"/>
    </location>
</feature>
<accession>A0A370BL32</accession>
<dbReference type="EMBL" id="KZ851940">
    <property type="protein sequence ID" value="RDH16256.1"/>
    <property type="molecule type" value="Genomic_DNA"/>
</dbReference>
<feature type="compositionally biased region" description="Basic and acidic residues" evidence="1">
    <location>
        <begin position="238"/>
        <end position="254"/>
    </location>
</feature>
<dbReference type="AlphaFoldDB" id="A0A370BL32"/>
<evidence type="ECO:0000313" key="3">
    <source>
        <dbReference type="Proteomes" id="UP000253845"/>
    </source>
</evidence>
<feature type="region of interest" description="Disordered" evidence="1">
    <location>
        <begin position="351"/>
        <end position="392"/>
    </location>
</feature>
<dbReference type="VEuPathDB" id="FungiDB:M747DRAFT_317977"/>
<feature type="region of interest" description="Disordered" evidence="1">
    <location>
        <begin position="1"/>
        <end position="22"/>
    </location>
</feature>
<gene>
    <name evidence="2" type="ORF">M747DRAFT_317977</name>
</gene>
<name>A0A370BL32_ASPNG</name>
<dbReference type="Proteomes" id="UP000253845">
    <property type="component" value="Unassembled WGS sequence"/>
</dbReference>
<evidence type="ECO:0000313" key="2">
    <source>
        <dbReference type="EMBL" id="RDH16256.1"/>
    </source>
</evidence>
<reference evidence="2 3" key="1">
    <citation type="submission" date="2018-07" db="EMBL/GenBank/DDBJ databases">
        <title>Section-level genome sequencing of Aspergillus section Nigri to investigate inter- and intra-species variation.</title>
        <authorList>
            <consortium name="DOE Joint Genome Institute"/>
            <person name="Vesth T.C."/>
            <person name="Nybo J.L."/>
            <person name="Theobald S."/>
            <person name="Frisvad J.C."/>
            <person name="Larsen T.O."/>
            <person name="Nielsen K.F."/>
            <person name="Hoof J.B."/>
            <person name="Brandl J."/>
            <person name="Salamov A."/>
            <person name="Riley R."/>
            <person name="Gladden J.M."/>
            <person name="Phatale P."/>
            <person name="Nielsen M.T."/>
            <person name="Lyhne E.K."/>
            <person name="Kogle M.E."/>
            <person name="Strasser K."/>
            <person name="McDonnell E."/>
            <person name="Barry K."/>
            <person name="Clum A."/>
            <person name="Chen C."/>
            <person name="Nolan M."/>
            <person name="Sandor L."/>
            <person name="Kuo A."/>
            <person name="Lipzen A."/>
            <person name="Hainaut M."/>
            <person name="Drula E."/>
            <person name="Tsang A."/>
            <person name="Magnuson J.K."/>
            <person name="Henrissat B."/>
            <person name="Wiebenga A."/>
            <person name="Simmons B.A."/>
            <person name="Makela M.R."/>
            <person name="De vries R.P."/>
            <person name="Grigoriev I.V."/>
            <person name="Mortensen U.H."/>
            <person name="Baker S.E."/>
            <person name="Andersen M.R."/>
        </authorList>
    </citation>
    <scope>NUCLEOTIDE SEQUENCE [LARGE SCALE GENOMIC DNA]</scope>
    <source>
        <strain evidence="2 3">ATCC 13496</strain>
    </source>
</reference>
<organism evidence="2 3">
    <name type="scientific">Aspergillus niger ATCC 13496</name>
    <dbReference type="NCBI Taxonomy" id="1353008"/>
    <lineage>
        <taxon>Eukaryota</taxon>
        <taxon>Fungi</taxon>
        <taxon>Dikarya</taxon>
        <taxon>Ascomycota</taxon>
        <taxon>Pezizomycotina</taxon>
        <taxon>Eurotiomycetes</taxon>
        <taxon>Eurotiomycetidae</taxon>
        <taxon>Eurotiales</taxon>
        <taxon>Aspergillaceae</taxon>
        <taxon>Aspergillus</taxon>
        <taxon>Aspergillus subgen. Circumdati</taxon>
    </lineage>
</organism>
<feature type="compositionally biased region" description="Basic and acidic residues" evidence="1">
    <location>
        <begin position="379"/>
        <end position="392"/>
    </location>
</feature>
<evidence type="ECO:0000256" key="1">
    <source>
        <dbReference type="SAM" id="MobiDB-lite"/>
    </source>
</evidence>